<protein>
    <submittedName>
        <fullName evidence="2">GT2 family glycosyltransferase</fullName>
    </submittedName>
</protein>
<keyword evidence="2" id="KW-0808">Transferase</keyword>
<dbReference type="InterPro" id="IPR029044">
    <property type="entry name" value="Nucleotide-diphossugar_trans"/>
</dbReference>
<accession>A0A2W7HXB3</accession>
<gene>
    <name evidence="2" type="ORF">LX95_02275</name>
</gene>
<name>A0A2W7HXB3_9FLAO</name>
<evidence type="ECO:0000313" key="3">
    <source>
        <dbReference type="Proteomes" id="UP000249542"/>
    </source>
</evidence>
<organism evidence="2 3">
    <name type="scientific">Mesonia algae</name>
    <dbReference type="NCBI Taxonomy" id="213248"/>
    <lineage>
        <taxon>Bacteria</taxon>
        <taxon>Pseudomonadati</taxon>
        <taxon>Bacteroidota</taxon>
        <taxon>Flavobacteriia</taxon>
        <taxon>Flavobacteriales</taxon>
        <taxon>Flavobacteriaceae</taxon>
        <taxon>Mesonia</taxon>
    </lineage>
</organism>
<proteinExistence type="predicted"/>
<dbReference type="GO" id="GO:0016740">
    <property type="term" value="F:transferase activity"/>
    <property type="evidence" value="ECO:0007669"/>
    <property type="project" value="UniProtKB-KW"/>
</dbReference>
<feature type="domain" description="Glycosyltransferase 2-like" evidence="1">
    <location>
        <begin position="5"/>
        <end position="180"/>
    </location>
</feature>
<evidence type="ECO:0000259" key="1">
    <source>
        <dbReference type="Pfam" id="PF00535"/>
    </source>
</evidence>
<dbReference type="PANTHER" id="PTHR43179:SF7">
    <property type="entry name" value="RHAMNOSYLTRANSFERASE WBBL"/>
    <property type="match status" value="1"/>
</dbReference>
<dbReference type="Gene3D" id="3.90.550.10">
    <property type="entry name" value="Spore Coat Polysaccharide Biosynthesis Protein SpsA, Chain A"/>
    <property type="match status" value="1"/>
</dbReference>
<dbReference type="Proteomes" id="UP000249542">
    <property type="component" value="Unassembled WGS sequence"/>
</dbReference>
<dbReference type="CDD" id="cd04186">
    <property type="entry name" value="GT_2_like_c"/>
    <property type="match status" value="1"/>
</dbReference>
<dbReference type="PANTHER" id="PTHR43179">
    <property type="entry name" value="RHAMNOSYLTRANSFERASE WBBL"/>
    <property type="match status" value="1"/>
</dbReference>
<reference evidence="2 3" key="1">
    <citation type="submission" date="2018-06" db="EMBL/GenBank/DDBJ databases">
        <title>Genomic Encyclopedia of Archaeal and Bacterial Type Strains, Phase II (KMG-II): from individual species to whole genera.</title>
        <authorList>
            <person name="Goeker M."/>
        </authorList>
    </citation>
    <scope>NUCLEOTIDE SEQUENCE [LARGE SCALE GENOMIC DNA]</scope>
    <source>
        <strain evidence="2 3">DSM 15361</strain>
    </source>
</reference>
<sequence length="375" mass="43145">MIQLSVLILNYKVPYYLMHCLSSVIAATKDLEAEIIVVDNNSEDQSSAWVKKYFPQVILVENKVNSGFSKGNNLGFVHAKGKYVCLLNPDTYVGNHTFKNVYAFAETKQDVGAIGVKLIDGCGNFLPESKRNLPTPKVALEKIFQINKNYYSALSENKTGKVDVLVGAFMWMHRERYEKIGKLDEDYFMYGEDIDLSYKFLKAGYQNYYLGSESIIHYKGESTTRDKVYRQRFYGAMQIFYEKHFNKGKAVQFLVQQGLKLASLKDALIKKSNNEQVQKDYANYLLVTNKTSALKERLEEILYQKFNCISVNEILKKTLSDSYIVFDAEYITADDIKMVMEKQKNKQNCFRIKPRNFNFILGSDQSTSKGEVKDL</sequence>
<dbReference type="Pfam" id="PF00535">
    <property type="entry name" value="Glycos_transf_2"/>
    <property type="match status" value="1"/>
</dbReference>
<dbReference type="SUPFAM" id="SSF53448">
    <property type="entry name" value="Nucleotide-diphospho-sugar transferases"/>
    <property type="match status" value="1"/>
</dbReference>
<dbReference type="AlphaFoldDB" id="A0A2W7HXB3"/>
<keyword evidence="3" id="KW-1185">Reference proteome</keyword>
<evidence type="ECO:0000313" key="2">
    <source>
        <dbReference type="EMBL" id="PZW39134.1"/>
    </source>
</evidence>
<dbReference type="EMBL" id="QKYV01000006">
    <property type="protein sequence ID" value="PZW39134.1"/>
    <property type="molecule type" value="Genomic_DNA"/>
</dbReference>
<comment type="caution">
    <text evidence="2">The sequence shown here is derived from an EMBL/GenBank/DDBJ whole genome shotgun (WGS) entry which is preliminary data.</text>
</comment>
<dbReference type="RefSeq" id="WP_245924765.1">
    <property type="nucleotide sequence ID" value="NZ_QKYV01000006.1"/>
</dbReference>
<dbReference type="InterPro" id="IPR001173">
    <property type="entry name" value="Glyco_trans_2-like"/>
</dbReference>